<dbReference type="InterPro" id="IPR052579">
    <property type="entry name" value="Zinc_finger_SWIM"/>
</dbReference>
<accession>A0A3M7RL72</accession>
<proteinExistence type="predicted"/>
<dbReference type="EMBL" id="REGN01003154">
    <property type="protein sequence ID" value="RNA24234.1"/>
    <property type="molecule type" value="Genomic_DNA"/>
</dbReference>
<dbReference type="AlphaFoldDB" id="A0A3M7RL72"/>
<comment type="caution">
    <text evidence="2">The sequence shown here is derived from an EMBL/GenBank/DDBJ whole genome shotgun (WGS) entry which is preliminary data.</text>
</comment>
<dbReference type="OrthoDB" id="10058032at2759"/>
<dbReference type="PANTHER" id="PTHR31569">
    <property type="entry name" value="SWIM-TYPE DOMAIN-CONTAINING PROTEIN"/>
    <property type="match status" value="1"/>
</dbReference>
<dbReference type="PANTHER" id="PTHR31569:SF4">
    <property type="entry name" value="SWIM-TYPE DOMAIN-CONTAINING PROTEIN"/>
    <property type="match status" value="1"/>
</dbReference>
<evidence type="ECO:0000313" key="3">
    <source>
        <dbReference type="Proteomes" id="UP000276133"/>
    </source>
</evidence>
<gene>
    <name evidence="2" type="ORF">BpHYR1_019277</name>
</gene>
<organism evidence="2 3">
    <name type="scientific">Brachionus plicatilis</name>
    <name type="common">Marine rotifer</name>
    <name type="synonym">Brachionus muelleri</name>
    <dbReference type="NCBI Taxonomy" id="10195"/>
    <lineage>
        <taxon>Eukaryota</taxon>
        <taxon>Metazoa</taxon>
        <taxon>Spiralia</taxon>
        <taxon>Gnathifera</taxon>
        <taxon>Rotifera</taxon>
        <taxon>Eurotatoria</taxon>
        <taxon>Monogononta</taxon>
        <taxon>Pseudotrocha</taxon>
        <taxon>Ploima</taxon>
        <taxon>Brachionidae</taxon>
        <taxon>Brachionus</taxon>
    </lineage>
</organism>
<evidence type="ECO:0000259" key="1">
    <source>
        <dbReference type="Pfam" id="PF21056"/>
    </source>
</evidence>
<keyword evidence="3" id="KW-1185">Reference proteome</keyword>
<feature type="non-terminal residue" evidence="2">
    <location>
        <position position="259"/>
    </location>
</feature>
<evidence type="ECO:0000313" key="2">
    <source>
        <dbReference type="EMBL" id="RNA24234.1"/>
    </source>
</evidence>
<reference evidence="2 3" key="1">
    <citation type="journal article" date="2018" name="Sci. Rep.">
        <title>Genomic signatures of local adaptation to the degree of environmental predictability in rotifers.</title>
        <authorList>
            <person name="Franch-Gras L."/>
            <person name="Hahn C."/>
            <person name="Garcia-Roger E.M."/>
            <person name="Carmona M.J."/>
            <person name="Serra M."/>
            <person name="Gomez A."/>
        </authorList>
    </citation>
    <scope>NUCLEOTIDE SEQUENCE [LARGE SCALE GENOMIC DNA]</scope>
    <source>
        <strain evidence="2">HYR1</strain>
    </source>
</reference>
<dbReference type="Proteomes" id="UP000276133">
    <property type="component" value="Unassembled WGS sequence"/>
</dbReference>
<dbReference type="InterPro" id="IPR048324">
    <property type="entry name" value="ZSWIM1-3_RNaseH-like"/>
</dbReference>
<protein>
    <submittedName>
        <fullName evidence="2">Zinc finger SWIM domain-containing 3-like</fullName>
    </submittedName>
</protein>
<sequence length="259" mass="30851">MSKKKSRNCWPSILFIEKKLKNEDIDNQVVFCLDEDSQLKCLYIQTNFQADWFKNYDTIVHIDGTFKLNVENYLLYVLLVQDSNCHGRPVAYCLMKNETNENLEFFYKTFVEYNNVEFVKLVMVDKDLSNLYLIPNFFPNSVTLLCVFHVVKYLKSVVGKLVASQCLKNDFMESIHGMIYALNEQEYNDNYTELRERAKKFKDFLSYFEKNWHSCQKLWVRYFRQKLPTLGTHTNNHLESYNNNIKISIKPQSHLTECI</sequence>
<feature type="domain" description="ZSWIM1/3 RNaseH-like" evidence="1">
    <location>
        <begin position="19"/>
        <end position="142"/>
    </location>
</feature>
<dbReference type="STRING" id="10195.A0A3M7RL72"/>
<dbReference type="Pfam" id="PF21056">
    <property type="entry name" value="ZSWIM1-3_RNaseH-like"/>
    <property type="match status" value="1"/>
</dbReference>
<name>A0A3M7RL72_BRAPC</name>